<dbReference type="InterPro" id="IPR002810">
    <property type="entry name" value="NfeD-like_C"/>
</dbReference>
<reference evidence="2" key="1">
    <citation type="submission" date="2020-10" db="EMBL/GenBank/DDBJ databases">
        <authorList>
            <person name="Castelo-Branco R."/>
            <person name="Eusebio N."/>
            <person name="Adriana R."/>
            <person name="Vieira A."/>
            <person name="Brugerolle De Fraissinette N."/>
            <person name="Rezende De Castro R."/>
            <person name="Schneider M.P."/>
            <person name="Vasconcelos V."/>
            <person name="Leao P.N."/>
        </authorList>
    </citation>
    <scope>NUCLEOTIDE SEQUENCE</scope>
    <source>
        <strain evidence="2">LEGE 11479</strain>
    </source>
</reference>
<proteinExistence type="predicted"/>
<evidence type="ECO:0000313" key="3">
    <source>
        <dbReference type="Proteomes" id="UP000615026"/>
    </source>
</evidence>
<comment type="caution">
    <text evidence="2">The sequence shown here is derived from an EMBL/GenBank/DDBJ whole genome shotgun (WGS) entry which is preliminary data.</text>
</comment>
<name>A0A928ZZV6_LEPEC</name>
<accession>A0A928ZZV6</accession>
<dbReference type="RefSeq" id="WP_193996433.1">
    <property type="nucleotide sequence ID" value="NZ_JADEXP010000466.1"/>
</dbReference>
<sequence length="77" mass="8219">VIETIKPGKAGRIKVHGIFWPARSVSGMHQAIPTGTDVSIIARDNITLLVHPVTPLFPIPPLYPLAQGAINTLDQSA</sequence>
<dbReference type="InterPro" id="IPR012340">
    <property type="entry name" value="NA-bd_OB-fold"/>
</dbReference>
<feature type="domain" description="NfeD-like C-terminal" evidence="1">
    <location>
        <begin position="5"/>
        <end position="52"/>
    </location>
</feature>
<dbReference type="AlphaFoldDB" id="A0A928ZZV6"/>
<protein>
    <submittedName>
        <fullName evidence="2">NfeD family protein</fullName>
    </submittedName>
</protein>
<feature type="non-terminal residue" evidence="2">
    <location>
        <position position="1"/>
    </location>
</feature>
<evidence type="ECO:0000259" key="1">
    <source>
        <dbReference type="Pfam" id="PF01957"/>
    </source>
</evidence>
<dbReference type="Proteomes" id="UP000615026">
    <property type="component" value="Unassembled WGS sequence"/>
</dbReference>
<gene>
    <name evidence="2" type="ORF">IQ260_28435</name>
</gene>
<dbReference type="Pfam" id="PF01957">
    <property type="entry name" value="NfeD"/>
    <property type="match status" value="1"/>
</dbReference>
<keyword evidence="3" id="KW-1185">Reference proteome</keyword>
<evidence type="ECO:0000313" key="2">
    <source>
        <dbReference type="EMBL" id="MBE9070574.1"/>
    </source>
</evidence>
<organism evidence="2 3">
    <name type="scientific">Leptolyngbya cf. ectocarpi LEGE 11479</name>
    <dbReference type="NCBI Taxonomy" id="1828722"/>
    <lineage>
        <taxon>Bacteria</taxon>
        <taxon>Bacillati</taxon>
        <taxon>Cyanobacteriota</taxon>
        <taxon>Cyanophyceae</taxon>
        <taxon>Leptolyngbyales</taxon>
        <taxon>Leptolyngbyaceae</taxon>
        <taxon>Leptolyngbya group</taxon>
        <taxon>Leptolyngbya</taxon>
    </lineage>
</organism>
<dbReference type="EMBL" id="JADEXP010000466">
    <property type="protein sequence ID" value="MBE9070574.1"/>
    <property type="molecule type" value="Genomic_DNA"/>
</dbReference>
<dbReference type="Gene3D" id="2.40.50.140">
    <property type="entry name" value="Nucleic acid-binding proteins"/>
    <property type="match status" value="1"/>
</dbReference>